<proteinExistence type="evidence at transcript level"/>
<evidence type="ECO:0000313" key="1">
    <source>
        <dbReference type="EMBL" id="JAA72319.1"/>
    </source>
</evidence>
<dbReference type="GO" id="GO:0003743">
    <property type="term" value="F:translation initiation factor activity"/>
    <property type="evidence" value="ECO:0007669"/>
    <property type="project" value="UniProtKB-KW"/>
</dbReference>
<reference evidence="1" key="1">
    <citation type="submission" date="2012-12" db="EMBL/GenBank/DDBJ databases">
        <title>Identification and characterization of a phenylalanine ammonia-lyase gene family in Isatis indigotica Fort.</title>
        <authorList>
            <person name="Liu Q."/>
            <person name="Chen J."/>
            <person name="Zhou X."/>
            <person name="Di P."/>
            <person name="Xiao Y."/>
            <person name="Xuan H."/>
            <person name="Zhang L."/>
            <person name="Chen W."/>
        </authorList>
    </citation>
    <scope>NUCLEOTIDE SEQUENCE</scope>
    <source>
        <tissue evidence="1">Salivary gland</tissue>
    </source>
</reference>
<dbReference type="EMBL" id="GADI01001489">
    <property type="protein sequence ID" value="JAA72319.1"/>
    <property type="molecule type" value="mRNA"/>
</dbReference>
<accession>A0A0K8RNY3</accession>
<keyword evidence="1" id="KW-0648">Protein biosynthesis</keyword>
<name>A0A0K8RNY3_IXORI</name>
<protein>
    <submittedName>
        <fullName evidence="1">Putative eukaryotic translation initiation factor 4e binding protein</fullName>
    </submittedName>
</protein>
<dbReference type="AlphaFoldDB" id="A0A0K8RNY3"/>
<organism evidence="1">
    <name type="scientific">Ixodes ricinus</name>
    <name type="common">Common tick</name>
    <name type="synonym">Acarus ricinus</name>
    <dbReference type="NCBI Taxonomy" id="34613"/>
    <lineage>
        <taxon>Eukaryota</taxon>
        <taxon>Metazoa</taxon>
        <taxon>Ecdysozoa</taxon>
        <taxon>Arthropoda</taxon>
        <taxon>Chelicerata</taxon>
        <taxon>Arachnida</taxon>
        <taxon>Acari</taxon>
        <taxon>Parasitiformes</taxon>
        <taxon>Ixodida</taxon>
        <taxon>Ixodoidea</taxon>
        <taxon>Ixodidae</taxon>
        <taxon>Ixodinae</taxon>
        <taxon>Ixodes</taxon>
    </lineage>
</organism>
<keyword evidence="1" id="KW-0396">Initiation factor</keyword>
<sequence length="87" mass="9582">MCGAPGVELCFRKPLLLQVTLVGRLPCGAGRRCRGPTTENVCWRAEPSVSDELCSPRLRMGLVEFLGGANLHRRFQKGRTVLQSSQI</sequence>